<name>A0A9P8K372_AURME</name>
<dbReference type="EMBL" id="JAHFXS010000001">
    <property type="protein sequence ID" value="KAG9991631.1"/>
    <property type="molecule type" value="Genomic_DNA"/>
</dbReference>
<comment type="caution">
    <text evidence="2">The sequence shown here is derived from an EMBL/GenBank/DDBJ whole genome shotgun (WGS) entry which is preliminary data.</text>
</comment>
<feature type="compositionally biased region" description="Basic and acidic residues" evidence="1">
    <location>
        <begin position="64"/>
        <end position="73"/>
    </location>
</feature>
<feature type="region of interest" description="Disordered" evidence="1">
    <location>
        <begin position="48"/>
        <end position="73"/>
    </location>
</feature>
<organism evidence="2 3">
    <name type="scientific">Aureobasidium melanogenum</name>
    <name type="common">Aureobasidium pullulans var. melanogenum</name>
    <dbReference type="NCBI Taxonomy" id="46634"/>
    <lineage>
        <taxon>Eukaryota</taxon>
        <taxon>Fungi</taxon>
        <taxon>Dikarya</taxon>
        <taxon>Ascomycota</taxon>
        <taxon>Pezizomycotina</taxon>
        <taxon>Dothideomycetes</taxon>
        <taxon>Dothideomycetidae</taxon>
        <taxon>Dothideales</taxon>
        <taxon>Saccotheciaceae</taxon>
        <taxon>Aureobasidium</taxon>
    </lineage>
</organism>
<dbReference type="Proteomes" id="UP000729357">
    <property type="component" value="Unassembled WGS sequence"/>
</dbReference>
<feature type="non-terminal residue" evidence="2">
    <location>
        <position position="73"/>
    </location>
</feature>
<feature type="region of interest" description="Disordered" evidence="1">
    <location>
        <begin position="1"/>
        <end position="33"/>
    </location>
</feature>
<dbReference type="AlphaFoldDB" id="A0A9P8K372"/>
<evidence type="ECO:0000313" key="3">
    <source>
        <dbReference type="Proteomes" id="UP000729357"/>
    </source>
</evidence>
<keyword evidence="3" id="KW-1185">Reference proteome</keyword>
<sequence length="73" mass="8115">MNNGRLAGSSGRHGCKSRTVAQTTVDRNRQSPFGDFELYKGLETFDPRRRHIQHSSNGSTHISTLEKRMGSPG</sequence>
<gene>
    <name evidence="2" type="ORF">KCU98_g214</name>
</gene>
<reference evidence="2" key="1">
    <citation type="journal article" date="2021" name="J Fungi (Basel)">
        <title>Virulence traits and population genomics of the black yeast Aureobasidium melanogenum.</title>
        <authorList>
            <person name="Cernosa A."/>
            <person name="Sun X."/>
            <person name="Gostincar C."/>
            <person name="Fang C."/>
            <person name="Gunde-Cimerman N."/>
            <person name="Song Z."/>
        </authorList>
    </citation>
    <scope>NUCLEOTIDE SEQUENCE</scope>
    <source>
        <strain evidence="2">EXF-9298</strain>
    </source>
</reference>
<proteinExistence type="predicted"/>
<accession>A0A9P8K372</accession>
<feature type="compositionally biased region" description="Polar residues" evidence="1">
    <location>
        <begin position="54"/>
        <end position="63"/>
    </location>
</feature>
<evidence type="ECO:0000313" key="2">
    <source>
        <dbReference type="EMBL" id="KAG9991631.1"/>
    </source>
</evidence>
<reference evidence="2" key="2">
    <citation type="submission" date="2021-08" db="EMBL/GenBank/DDBJ databases">
        <authorList>
            <person name="Gostincar C."/>
            <person name="Sun X."/>
            <person name="Song Z."/>
            <person name="Gunde-Cimerman N."/>
        </authorList>
    </citation>
    <scope>NUCLEOTIDE SEQUENCE</scope>
    <source>
        <strain evidence="2">EXF-9298</strain>
    </source>
</reference>
<evidence type="ECO:0000256" key="1">
    <source>
        <dbReference type="SAM" id="MobiDB-lite"/>
    </source>
</evidence>
<protein>
    <submittedName>
        <fullName evidence="2">Uncharacterized protein</fullName>
    </submittedName>
</protein>